<evidence type="ECO:0000313" key="1">
    <source>
        <dbReference type="Proteomes" id="UP000887579"/>
    </source>
</evidence>
<dbReference type="WBParaSite" id="ES5_v2.g16543.t1">
    <property type="protein sequence ID" value="ES5_v2.g16543.t1"/>
    <property type="gene ID" value="ES5_v2.g16543"/>
</dbReference>
<dbReference type="Proteomes" id="UP000887579">
    <property type="component" value="Unplaced"/>
</dbReference>
<sequence length="248" mass="28567">MADVCGIQVEIFETPTSSISVSQLQRPFKLLVKDEVFTIDSEKFSKLSPIFAIMCYGREFENGRELAREIVDEKSNDIAIFLHCLHHHNNSTVENKTIDESADLDKLKPDQVLSLTITANDHHLRRSVLSKLILRLAKEDRLTFNRLKLSRFLPSHLYGAIVATNMNLTQVKEIETMNGHLFRVERNKIAYRRNMCDKCKKITDATHCDGCRLTLCKEHWSSQSCTSDYGKRMLKELKSNVVELDYTD</sequence>
<name>A0AC34FH42_9BILA</name>
<accession>A0AC34FH42</accession>
<proteinExistence type="predicted"/>
<organism evidence="1 2">
    <name type="scientific">Panagrolaimus sp. ES5</name>
    <dbReference type="NCBI Taxonomy" id="591445"/>
    <lineage>
        <taxon>Eukaryota</taxon>
        <taxon>Metazoa</taxon>
        <taxon>Ecdysozoa</taxon>
        <taxon>Nematoda</taxon>
        <taxon>Chromadorea</taxon>
        <taxon>Rhabditida</taxon>
        <taxon>Tylenchina</taxon>
        <taxon>Panagrolaimomorpha</taxon>
        <taxon>Panagrolaimoidea</taxon>
        <taxon>Panagrolaimidae</taxon>
        <taxon>Panagrolaimus</taxon>
    </lineage>
</organism>
<protein>
    <submittedName>
        <fullName evidence="2">BTB domain-containing protein</fullName>
    </submittedName>
</protein>
<reference evidence="2" key="1">
    <citation type="submission" date="2022-11" db="UniProtKB">
        <authorList>
            <consortium name="WormBaseParasite"/>
        </authorList>
    </citation>
    <scope>IDENTIFICATION</scope>
</reference>
<evidence type="ECO:0000313" key="2">
    <source>
        <dbReference type="WBParaSite" id="ES5_v2.g16543.t1"/>
    </source>
</evidence>